<evidence type="ECO:0000256" key="1">
    <source>
        <dbReference type="ARBA" id="ARBA00022801"/>
    </source>
</evidence>
<evidence type="ECO:0000313" key="4">
    <source>
        <dbReference type="Proteomes" id="UP001057702"/>
    </source>
</evidence>
<name>A0ABT1PT70_9ACTN</name>
<organism evidence="3 4">
    <name type="scientific">Streptomyces humicola</name>
    <dbReference type="NCBI Taxonomy" id="2953240"/>
    <lineage>
        <taxon>Bacteria</taxon>
        <taxon>Bacillati</taxon>
        <taxon>Actinomycetota</taxon>
        <taxon>Actinomycetes</taxon>
        <taxon>Kitasatosporales</taxon>
        <taxon>Streptomycetaceae</taxon>
        <taxon>Streptomyces</taxon>
    </lineage>
</organism>
<protein>
    <submittedName>
        <fullName evidence="3">Alpha/beta hydrolase</fullName>
    </submittedName>
</protein>
<dbReference type="Gene3D" id="3.40.50.1820">
    <property type="entry name" value="alpha/beta hydrolase"/>
    <property type="match status" value="1"/>
</dbReference>
<dbReference type="SUPFAM" id="SSF53474">
    <property type="entry name" value="alpha/beta-Hydrolases"/>
    <property type="match status" value="1"/>
</dbReference>
<dbReference type="PANTHER" id="PTHR48081:SF8">
    <property type="entry name" value="ALPHA_BETA HYDROLASE FOLD-3 DOMAIN-CONTAINING PROTEIN-RELATED"/>
    <property type="match status" value="1"/>
</dbReference>
<evidence type="ECO:0000259" key="2">
    <source>
        <dbReference type="Pfam" id="PF07859"/>
    </source>
</evidence>
<sequence length="280" mass="30513">MPEFRHTDTVRWESTTVPGQHRVPVRIYHPDSKNYGWLVWAHGGSWRAGSAADWHQACAALALAASCTLVSVDYRLAPRHRHPAALADVIAALEWAQTQAACENPHTPVAVGGDSAGGTLAACAALAWRDQQRPLAAQVLAYPPLDPQCQAPSYTRTPDSFPTRAWMIAAWQDYLAQIPPGTASGLYSTPLHAEDLTGMAPAILAVGKLDPVSDDVRLYARRLRADGNHVELRVFPELQHGAFLHPNNSDATSGQPQASPLHRWLGTTLRHHLLAITSHR</sequence>
<dbReference type="InterPro" id="IPR050300">
    <property type="entry name" value="GDXG_lipolytic_enzyme"/>
</dbReference>
<accession>A0ABT1PT70</accession>
<dbReference type="Pfam" id="PF07859">
    <property type="entry name" value="Abhydrolase_3"/>
    <property type="match status" value="1"/>
</dbReference>
<keyword evidence="1 3" id="KW-0378">Hydrolase</keyword>
<dbReference type="PANTHER" id="PTHR48081">
    <property type="entry name" value="AB HYDROLASE SUPERFAMILY PROTEIN C4A8.06C"/>
    <property type="match status" value="1"/>
</dbReference>
<reference evidence="3" key="1">
    <citation type="submission" date="2022-06" db="EMBL/GenBank/DDBJ databases">
        <title>Draft genome sequence of Streptomyces sp. RB6PN25 isolated from peat swamp forest in Thailand.</title>
        <authorList>
            <person name="Duangmal K."/>
            <person name="Klaysubun C."/>
        </authorList>
    </citation>
    <scope>NUCLEOTIDE SEQUENCE</scope>
    <source>
        <strain evidence="3">RB6PN25</strain>
    </source>
</reference>
<gene>
    <name evidence="3" type="ORF">NGB36_03845</name>
</gene>
<evidence type="ECO:0000313" key="3">
    <source>
        <dbReference type="EMBL" id="MCQ4079747.1"/>
    </source>
</evidence>
<dbReference type="EMBL" id="JANFNG010000002">
    <property type="protein sequence ID" value="MCQ4079747.1"/>
    <property type="molecule type" value="Genomic_DNA"/>
</dbReference>
<dbReference type="GO" id="GO:0016787">
    <property type="term" value="F:hydrolase activity"/>
    <property type="evidence" value="ECO:0007669"/>
    <property type="project" value="UniProtKB-KW"/>
</dbReference>
<comment type="caution">
    <text evidence="3">The sequence shown here is derived from an EMBL/GenBank/DDBJ whole genome shotgun (WGS) entry which is preliminary data.</text>
</comment>
<dbReference type="InterPro" id="IPR013094">
    <property type="entry name" value="AB_hydrolase_3"/>
</dbReference>
<proteinExistence type="predicted"/>
<dbReference type="InterPro" id="IPR029058">
    <property type="entry name" value="AB_hydrolase_fold"/>
</dbReference>
<feature type="domain" description="Alpha/beta hydrolase fold-3" evidence="2">
    <location>
        <begin position="38"/>
        <end position="243"/>
    </location>
</feature>
<dbReference type="RefSeq" id="WP_255918614.1">
    <property type="nucleotide sequence ID" value="NZ_JANFNG010000002.1"/>
</dbReference>
<dbReference type="Proteomes" id="UP001057702">
    <property type="component" value="Unassembled WGS sequence"/>
</dbReference>
<keyword evidence="4" id="KW-1185">Reference proteome</keyword>